<dbReference type="EMBL" id="JAAATY010000044">
    <property type="protein sequence ID" value="NRN70817.1"/>
    <property type="molecule type" value="Genomic_DNA"/>
</dbReference>
<dbReference type="Pfam" id="PF20335">
    <property type="entry name" value="DUF6630"/>
    <property type="match status" value="1"/>
</dbReference>
<comment type="caution">
    <text evidence="2">The sequence shown here is derived from an EMBL/GenBank/DDBJ whole genome shotgun (WGS) entry which is preliminary data.</text>
</comment>
<dbReference type="Proteomes" id="UP000763557">
    <property type="component" value="Unassembled WGS sequence"/>
</dbReference>
<dbReference type="InterPro" id="IPR046582">
    <property type="entry name" value="DUF6630"/>
</dbReference>
<evidence type="ECO:0000313" key="3">
    <source>
        <dbReference type="Proteomes" id="UP000763557"/>
    </source>
</evidence>
<protein>
    <recommendedName>
        <fullName evidence="1">DUF6630 domain-containing protein</fullName>
    </recommendedName>
</protein>
<sequence length="171" mass="18358">MPSTAQDALIALAALLAPGESDVADRVVHAHTDPESYLNAHADRLDERGIDEPVPELAWITLVDALADHDLLAEVDWKESADEIVAQLRDLRSSPEAWSWYDTADTDLATHDFLELAGSELRATGTALAVLDIESDCYPLVLLPAGRATELVDLATTAGFTAGILATATRR</sequence>
<dbReference type="RefSeq" id="WP_173141955.1">
    <property type="nucleotide sequence ID" value="NZ_CBCSGW010000109.1"/>
</dbReference>
<evidence type="ECO:0000259" key="1">
    <source>
        <dbReference type="Pfam" id="PF20335"/>
    </source>
</evidence>
<feature type="domain" description="DUF6630" evidence="1">
    <location>
        <begin position="8"/>
        <end position="162"/>
    </location>
</feature>
<proteinExistence type="predicted"/>
<name>A0ABX2FIX1_9PSEU</name>
<organism evidence="2 3">
    <name type="scientific">Kibdelosporangium persicum</name>
    <dbReference type="NCBI Taxonomy" id="2698649"/>
    <lineage>
        <taxon>Bacteria</taxon>
        <taxon>Bacillati</taxon>
        <taxon>Actinomycetota</taxon>
        <taxon>Actinomycetes</taxon>
        <taxon>Pseudonocardiales</taxon>
        <taxon>Pseudonocardiaceae</taxon>
        <taxon>Kibdelosporangium</taxon>
    </lineage>
</organism>
<keyword evidence="3" id="KW-1185">Reference proteome</keyword>
<accession>A0ABX2FIX1</accession>
<reference evidence="2 3" key="1">
    <citation type="submission" date="2020-01" db="EMBL/GenBank/DDBJ databases">
        <title>Kibdelosporangium persica a novel Actinomycetes from a hot desert in Iran.</title>
        <authorList>
            <person name="Safaei N."/>
            <person name="Zaburannyi N."/>
            <person name="Mueller R."/>
            <person name="Wink J."/>
        </authorList>
    </citation>
    <scope>NUCLEOTIDE SEQUENCE [LARGE SCALE GENOMIC DNA]</scope>
    <source>
        <strain evidence="2 3">4NS15</strain>
    </source>
</reference>
<evidence type="ECO:0000313" key="2">
    <source>
        <dbReference type="EMBL" id="NRN70817.1"/>
    </source>
</evidence>
<gene>
    <name evidence="2" type="ORF">GC106_80900</name>
</gene>